<dbReference type="Proteomes" id="UP000006265">
    <property type="component" value="Unassembled WGS sequence"/>
</dbReference>
<accession>K5BCA7</accession>
<dbReference type="RefSeq" id="WP_005632251.1">
    <property type="nucleotide sequence ID" value="NZ_AMRA01000146.1"/>
</dbReference>
<dbReference type="OrthoDB" id="4631389at2"/>
<dbReference type="eggNOG" id="ENOG5032FVV">
    <property type="taxonomic scope" value="Bacteria"/>
</dbReference>
<name>K5BCA7_MYCHD</name>
<evidence type="ECO:0000313" key="2">
    <source>
        <dbReference type="Proteomes" id="UP000006265"/>
    </source>
</evidence>
<dbReference type="STRING" id="1122247.GCA_000379865_02896"/>
<protein>
    <submittedName>
        <fullName evidence="1">Uncharacterized protein</fullName>
    </submittedName>
</protein>
<proteinExistence type="predicted"/>
<evidence type="ECO:0000313" key="1">
    <source>
        <dbReference type="EMBL" id="EKF21367.1"/>
    </source>
</evidence>
<organism evidence="1 2">
    <name type="scientific">Mycolicibacterium hassiacum (strain DSM 44199 / CIP 105218 / JCM 12690 / 3849)</name>
    <name type="common">Mycobacterium hassiacum</name>
    <dbReference type="NCBI Taxonomy" id="1122247"/>
    <lineage>
        <taxon>Bacteria</taxon>
        <taxon>Bacillati</taxon>
        <taxon>Actinomycetota</taxon>
        <taxon>Actinomycetes</taxon>
        <taxon>Mycobacteriales</taxon>
        <taxon>Mycobacteriaceae</taxon>
        <taxon>Mycolicibacterium</taxon>
    </lineage>
</organism>
<comment type="caution">
    <text evidence="1">The sequence shown here is derived from an EMBL/GenBank/DDBJ whole genome shotgun (WGS) entry which is preliminary data.</text>
</comment>
<keyword evidence="2" id="KW-1185">Reference proteome</keyword>
<dbReference type="EMBL" id="AMRA01000146">
    <property type="protein sequence ID" value="EKF21367.1"/>
    <property type="molecule type" value="Genomic_DNA"/>
</dbReference>
<dbReference type="AlphaFoldDB" id="K5BCA7"/>
<sequence>MTRPDGLSFGSEAPEADVVDQHIPAESADAAEPDTWQEAARLTTSRDWEASEADLIDQAIEVPLLDDESGFDR</sequence>
<gene>
    <name evidence="1" type="ORF">C731_4666</name>
</gene>
<dbReference type="PATRIC" id="fig|1122247.3.peg.4468"/>
<reference evidence="1 2" key="1">
    <citation type="journal article" date="2012" name="J. Bacteriol.">
        <title>Genome sequence of Mycobacterium hassiacum DSM 44199, a rare source of heat-stable mycobacterial proteins.</title>
        <authorList>
            <person name="Tiago I."/>
            <person name="Maranha A."/>
            <person name="Mendes V."/>
            <person name="Alarico S."/>
            <person name="Moynihan P.J."/>
            <person name="Clarke A.J."/>
            <person name="Macedo-Ribeiro S."/>
            <person name="Pereira P.J."/>
            <person name="Empadinhas N."/>
        </authorList>
    </citation>
    <scope>NUCLEOTIDE SEQUENCE [LARGE SCALE GENOMIC DNA]</scope>
    <source>
        <strain evidence="2">DSM 44199 / CIP 105218 / JCM 12690 / 3849</strain>
    </source>
</reference>